<dbReference type="Proteomes" id="UP001150238">
    <property type="component" value="Unassembled WGS sequence"/>
</dbReference>
<feature type="transmembrane region" description="Helical" evidence="1">
    <location>
        <begin position="6"/>
        <end position="25"/>
    </location>
</feature>
<reference evidence="2" key="1">
    <citation type="submission" date="2022-08" db="EMBL/GenBank/DDBJ databases">
        <authorList>
            <consortium name="DOE Joint Genome Institute"/>
            <person name="Min B."/>
            <person name="Riley R."/>
            <person name="Sierra-Patev S."/>
            <person name="Naranjo-Ortiz M."/>
            <person name="Looney B."/>
            <person name="Konkel Z."/>
            <person name="Slot J.C."/>
            <person name="Sakamoto Y."/>
            <person name="Steenwyk J.L."/>
            <person name="Rokas A."/>
            <person name="Carro J."/>
            <person name="Camarero S."/>
            <person name="Ferreira P."/>
            <person name="Molpeceres G."/>
            <person name="Ruiz-Duenas F.J."/>
            <person name="Serrano A."/>
            <person name="Henrissat B."/>
            <person name="Drula E."/>
            <person name="Hughes K.W."/>
            <person name="Mata J.L."/>
            <person name="Ishikawa N.K."/>
            <person name="Vargas-Isla R."/>
            <person name="Ushijima S."/>
            <person name="Smith C.A."/>
            <person name="Ahrendt S."/>
            <person name="Andreopoulos W."/>
            <person name="He G."/>
            <person name="Labutti K."/>
            <person name="Lipzen A."/>
            <person name="Ng V."/>
            <person name="Sandor L."/>
            <person name="Barry K."/>
            <person name="Martinez A.T."/>
            <person name="Xiao Y."/>
            <person name="Gibbons J.G."/>
            <person name="Terashima K."/>
            <person name="Hibbett D.S."/>
            <person name="Grigoriev I.V."/>
        </authorList>
    </citation>
    <scope>NUCLEOTIDE SEQUENCE</scope>
    <source>
        <strain evidence="2">Sp2 HRB7682 ss15</strain>
    </source>
</reference>
<evidence type="ECO:0000256" key="1">
    <source>
        <dbReference type="SAM" id="Phobius"/>
    </source>
</evidence>
<sequence length="82" mass="9705">MSSPALLFSCLFLSFAFTSYIWLMFSKIFMTLTSHVHATLWLDLETYHLLQRFGIHTHTPFIHTNVSTFVYICTYDFILDFI</sequence>
<gene>
    <name evidence="2" type="ORF">C8J55DRAFT_320347</name>
</gene>
<evidence type="ECO:0000313" key="2">
    <source>
        <dbReference type="EMBL" id="KAJ4487028.1"/>
    </source>
</evidence>
<dbReference type="EMBL" id="JANVFS010000009">
    <property type="protein sequence ID" value="KAJ4487028.1"/>
    <property type="molecule type" value="Genomic_DNA"/>
</dbReference>
<reference evidence="2" key="2">
    <citation type="journal article" date="2023" name="Proc. Natl. Acad. Sci. U.S.A.">
        <title>A global phylogenomic analysis of the shiitake genus Lentinula.</title>
        <authorList>
            <person name="Sierra-Patev S."/>
            <person name="Min B."/>
            <person name="Naranjo-Ortiz M."/>
            <person name="Looney B."/>
            <person name="Konkel Z."/>
            <person name="Slot J.C."/>
            <person name="Sakamoto Y."/>
            <person name="Steenwyk J.L."/>
            <person name="Rokas A."/>
            <person name="Carro J."/>
            <person name="Camarero S."/>
            <person name="Ferreira P."/>
            <person name="Molpeceres G."/>
            <person name="Ruiz-Duenas F.J."/>
            <person name="Serrano A."/>
            <person name="Henrissat B."/>
            <person name="Drula E."/>
            <person name="Hughes K.W."/>
            <person name="Mata J.L."/>
            <person name="Ishikawa N.K."/>
            <person name="Vargas-Isla R."/>
            <person name="Ushijima S."/>
            <person name="Smith C.A."/>
            <person name="Donoghue J."/>
            <person name="Ahrendt S."/>
            <person name="Andreopoulos W."/>
            <person name="He G."/>
            <person name="LaButti K."/>
            <person name="Lipzen A."/>
            <person name="Ng V."/>
            <person name="Riley R."/>
            <person name="Sandor L."/>
            <person name="Barry K."/>
            <person name="Martinez A.T."/>
            <person name="Xiao Y."/>
            <person name="Gibbons J.G."/>
            <person name="Terashima K."/>
            <person name="Grigoriev I.V."/>
            <person name="Hibbett D."/>
        </authorList>
    </citation>
    <scope>NUCLEOTIDE SEQUENCE</scope>
    <source>
        <strain evidence="2">Sp2 HRB7682 ss15</strain>
    </source>
</reference>
<keyword evidence="1" id="KW-0812">Transmembrane</keyword>
<name>A0A9W9ARK6_9AGAR</name>
<keyword evidence="1" id="KW-1133">Transmembrane helix</keyword>
<protein>
    <submittedName>
        <fullName evidence="2">Uncharacterized protein</fullName>
    </submittedName>
</protein>
<evidence type="ECO:0000313" key="3">
    <source>
        <dbReference type="Proteomes" id="UP001150238"/>
    </source>
</evidence>
<proteinExistence type="predicted"/>
<dbReference type="AlphaFoldDB" id="A0A9W9ARK6"/>
<keyword evidence="1" id="KW-0472">Membrane</keyword>
<accession>A0A9W9ARK6</accession>
<organism evidence="2 3">
    <name type="scientific">Lentinula lateritia</name>
    <dbReference type="NCBI Taxonomy" id="40482"/>
    <lineage>
        <taxon>Eukaryota</taxon>
        <taxon>Fungi</taxon>
        <taxon>Dikarya</taxon>
        <taxon>Basidiomycota</taxon>
        <taxon>Agaricomycotina</taxon>
        <taxon>Agaricomycetes</taxon>
        <taxon>Agaricomycetidae</taxon>
        <taxon>Agaricales</taxon>
        <taxon>Marasmiineae</taxon>
        <taxon>Omphalotaceae</taxon>
        <taxon>Lentinula</taxon>
    </lineage>
</organism>
<comment type="caution">
    <text evidence="2">The sequence shown here is derived from an EMBL/GenBank/DDBJ whole genome shotgun (WGS) entry which is preliminary data.</text>
</comment>